<feature type="compositionally biased region" description="Acidic residues" evidence="1">
    <location>
        <begin position="368"/>
        <end position="395"/>
    </location>
</feature>
<feature type="compositionally biased region" description="Acidic residues" evidence="1">
    <location>
        <begin position="493"/>
        <end position="503"/>
    </location>
</feature>
<reference evidence="2 3" key="1">
    <citation type="submission" date="2008-03" db="EMBL/GenBank/DDBJ databases">
        <title>The Genome Sequence of Verticillium dahliae VdLs.17.</title>
        <authorList>
            <consortium name="The Broad Institute Genome Sequencing Platform"/>
            <person name="Ma L.-J.J."/>
            <person name="Klosterman S.J."/>
            <person name="Subbarao K."/>
            <person name="Dobinson K."/>
            <person name="Veronese P."/>
            <person name="Kang S."/>
            <person name="Gold S.E."/>
            <person name="Young S."/>
            <person name="Jaffe D."/>
            <person name="Gnerre S."/>
            <person name="Berlin A."/>
            <person name="Heiman D."/>
            <person name="Hepburn T."/>
            <person name="Sykes S."/>
            <person name="Alvarado L."/>
            <person name="Kodira C.D."/>
            <person name="Lander E."/>
            <person name="Galagan J."/>
            <person name="Nusbaum C."/>
            <person name="Birren B."/>
        </authorList>
    </citation>
    <scope>NUCLEOTIDE SEQUENCE [LARGE SCALE GENOMIC DNA]</scope>
    <source>
        <strain evidence="3">VdLs.17 / ATCC MYA-4575 / FGSC 10137</strain>
    </source>
</reference>
<dbReference type="PANTHER" id="PTHR13060:SF0">
    <property type="entry name" value="PROTEIN ECDYSONELESS HOMOLOG"/>
    <property type="match status" value="1"/>
</dbReference>
<feature type="compositionally biased region" description="Low complexity" evidence="1">
    <location>
        <begin position="418"/>
        <end position="435"/>
    </location>
</feature>
<evidence type="ECO:0000256" key="1">
    <source>
        <dbReference type="SAM" id="MobiDB-lite"/>
    </source>
</evidence>
<gene>
    <name evidence="2" type="ORF">VDAG_09440</name>
</gene>
<dbReference type="AlphaFoldDB" id="G2XH08"/>
<evidence type="ECO:0000313" key="3">
    <source>
        <dbReference type="Proteomes" id="UP000001611"/>
    </source>
</evidence>
<dbReference type="Proteomes" id="UP000001611">
    <property type="component" value="Chromosome 7"/>
</dbReference>
<protein>
    <recommendedName>
        <fullName evidence="4">SGT1 protein</fullName>
    </recommendedName>
</protein>
<organism evidence="2 3">
    <name type="scientific">Verticillium dahliae (strain VdLs.17 / ATCC MYA-4575 / FGSC 10137)</name>
    <name type="common">Verticillium wilt</name>
    <dbReference type="NCBI Taxonomy" id="498257"/>
    <lineage>
        <taxon>Eukaryota</taxon>
        <taxon>Fungi</taxon>
        <taxon>Dikarya</taxon>
        <taxon>Ascomycota</taxon>
        <taxon>Pezizomycotina</taxon>
        <taxon>Sordariomycetes</taxon>
        <taxon>Hypocreomycetidae</taxon>
        <taxon>Glomerellales</taxon>
        <taxon>Plectosphaerellaceae</taxon>
        <taxon>Verticillium</taxon>
    </lineage>
</organism>
<accession>G2XH08</accession>
<keyword evidence="3" id="KW-1185">Reference proteome</keyword>
<evidence type="ECO:0008006" key="4">
    <source>
        <dbReference type="Google" id="ProtNLM"/>
    </source>
</evidence>
<feature type="region of interest" description="Disordered" evidence="1">
    <location>
        <begin position="343"/>
        <end position="396"/>
    </location>
</feature>
<dbReference type="OMA" id="TKDYIWQ"/>
<dbReference type="STRING" id="498257.G2XH08"/>
<dbReference type="InterPro" id="IPR010770">
    <property type="entry name" value="Ecd"/>
</dbReference>
<feature type="region of interest" description="Disordered" evidence="1">
    <location>
        <begin position="416"/>
        <end position="503"/>
    </location>
</feature>
<dbReference type="GeneID" id="20710903"/>
<dbReference type="PANTHER" id="PTHR13060">
    <property type="entry name" value="SGT1 PROTEIN HSGT1 SUPPRESSOR OF GCR2"/>
    <property type="match status" value="1"/>
</dbReference>
<feature type="compositionally biased region" description="Low complexity" evidence="1">
    <location>
        <begin position="354"/>
        <end position="366"/>
    </location>
</feature>
<dbReference type="OrthoDB" id="27237at2759"/>
<dbReference type="Pfam" id="PF07093">
    <property type="entry name" value="SGT1"/>
    <property type="match status" value="1"/>
</dbReference>
<dbReference type="GO" id="GO:0005634">
    <property type="term" value="C:nucleus"/>
    <property type="evidence" value="ECO:0007669"/>
    <property type="project" value="TreeGrafter"/>
</dbReference>
<sequence>MADTGGQENPLDGLDKRLPENCVEYLLFLVDQNSTDRRKELSKLEELRKNALASAKDVASGYIWQRGEFSLEVKSDQGLAYVHGITDYGDSVEDEWLIVFLLRKLSLVNPNLWIRIFDSDGEFLLIEAANVLPAWLNPEMDRNRAWLHQGKLHIIPLNDKRSNKILSLPDALAFIRSSPKSLVQSDLIDAEAFYRLEKYPEHMATSLHRSLVTIPRKLALALHEVPKAMAPAIEAFYLRDPIALQPFLSASADLHFPPRDLVTVSATFTRVLFAQLRSQRFDLPQPWADLVQRASDDQARRRLDTGAKLACGFDMMVKRLERTDLRAAREVGLLLDDLREDGDAALPTDDEISARSSTTTLRASTAPGDDDDDEMDRDNDTDSLGSWDDDSEDEDKAVSFDEEAFARMMREMMGLPSTTTEAEGPPAGAPSSSTTSREKATSDQDDQGIRDLAAQFEAELNEHGALKLDPTPDTKLAALKGKGKKEAEAEAPGSDEDESTDGEMDIDYNLAKNLLESFKGQAGMAGPAGNMLAMMGMQLPRDEDFGDDDDDGHAAGANKAEK</sequence>
<dbReference type="RefSeq" id="XP_009656696.1">
    <property type="nucleotide sequence ID" value="XM_009658401.1"/>
</dbReference>
<dbReference type="InParanoid" id="G2XH08"/>
<dbReference type="eggNOG" id="KOG2406">
    <property type="taxonomic scope" value="Eukaryota"/>
</dbReference>
<feature type="compositionally biased region" description="Basic and acidic residues" evidence="1">
    <location>
        <begin position="460"/>
        <end position="472"/>
    </location>
</feature>
<dbReference type="EMBL" id="DS572720">
    <property type="protein sequence ID" value="EGY19106.1"/>
    <property type="molecule type" value="Genomic_DNA"/>
</dbReference>
<feature type="region of interest" description="Disordered" evidence="1">
    <location>
        <begin position="540"/>
        <end position="562"/>
    </location>
</feature>
<dbReference type="HOGENOM" id="CLU_006241_2_0_1"/>
<evidence type="ECO:0000313" key="2">
    <source>
        <dbReference type="EMBL" id="EGY19106.1"/>
    </source>
</evidence>
<proteinExistence type="predicted"/>
<name>G2XH08_VERDV</name>
<dbReference type="KEGG" id="vda:VDAG_09440"/>